<evidence type="ECO:0000313" key="1">
    <source>
        <dbReference type="EMBL" id="RNA36377.1"/>
    </source>
</evidence>
<dbReference type="EMBL" id="REGN01001194">
    <property type="protein sequence ID" value="RNA36377.1"/>
    <property type="molecule type" value="Genomic_DNA"/>
</dbReference>
<evidence type="ECO:0000313" key="2">
    <source>
        <dbReference type="Proteomes" id="UP000276133"/>
    </source>
</evidence>
<keyword evidence="2" id="KW-1185">Reference proteome</keyword>
<name>A0A3M7SL90_BRAPC</name>
<proteinExistence type="predicted"/>
<dbReference type="Proteomes" id="UP000276133">
    <property type="component" value="Unassembled WGS sequence"/>
</dbReference>
<sequence>MGSKAKKISFKSVVGLVEEYRDRFELRNMKLHNPTPLFNCYLNITFFNAELGHLSGNGKE</sequence>
<comment type="caution">
    <text evidence="1">The sequence shown here is derived from an EMBL/GenBank/DDBJ whole genome shotgun (WGS) entry which is preliminary data.</text>
</comment>
<reference evidence="1 2" key="1">
    <citation type="journal article" date="2018" name="Sci. Rep.">
        <title>Genomic signatures of local adaptation to the degree of environmental predictability in rotifers.</title>
        <authorList>
            <person name="Franch-Gras L."/>
            <person name="Hahn C."/>
            <person name="Garcia-Roger E.M."/>
            <person name="Carmona M.J."/>
            <person name="Serra M."/>
            <person name="Gomez A."/>
        </authorList>
    </citation>
    <scope>NUCLEOTIDE SEQUENCE [LARGE SCALE GENOMIC DNA]</scope>
    <source>
        <strain evidence="1">HYR1</strain>
    </source>
</reference>
<accession>A0A3M7SL90</accession>
<gene>
    <name evidence="1" type="ORF">BpHYR1_018096</name>
</gene>
<organism evidence="1 2">
    <name type="scientific">Brachionus plicatilis</name>
    <name type="common">Marine rotifer</name>
    <name type="synonym">Brachionus muelleri</name>
    <dbReference type="NCBI Taxonomy" id="10195"/>
    <lineage>
        <taxon>Eukaryota</taxon>
        <taxon>Metazoa</taxon>
        <taxon>Spiralia</taxon>
        <taxon>Gnathifera</taxon>
        <taxon>Rotifera</taxon>
        <taxon>Eurotatoria</taxon>
        <taxon>Monogononta</taxon>
        <taxon>Pseudotrocha</taxon>
        <taxon>Ploima</taxon>
        <taxon>Brachionidae</taxon>
        <taxon>Brachionus</taxon>
    </lineage>
</organism>
<dbReference type="AlphaFoldDB" id="A0A3M7SL90"/>
<protein>
    <submittedName>
        <fullName evidence="1">Uncharacterized protein</fullName>
    </submittedName>
</protein>